<feature type="domain" description="Amidohydrolase-related" evidence="13">
    <location>
        <begin position="51"/>
        <end position="375"/>
    </location>
</feature>
<dbReference type="FunFam" id="3.20.20.140:FF:000004">
    <property type="entry name" value="N-acetylglucosamine-6-phosphate deacetylase"/>
    <property type="match status" value="1"/>
</dbReference>
<feature type="binding site" evidence="11">
    <location>
        <position position="223"/>
    </location>
    <ligand>
        <name>substrate</name>
    </ligand>
</feature>
<gene>
    <name evidence="14" type="ORF">SAMN04488500_104131</name>
</gene>
<dbReference type="Gene3D" id="2.30.40.10">
    <property type="entry name" value="Urease, subunit C, domain 1"/>
    <property type="match status" value="1"/>
</dbReference>
<feature type="binding site" evidence="11">
    <location>
        <position position="140"/>
    </location>
    <ligand>
        <name>substrate</name>
    </ligand>
</feature>
<feature type="binding site" evidence="12">
    <location>
        <position position="129"/>
    </location>
    <ligand>
        <name>Zn(2+)</name>
        <dbReference type="ChEBI" id="CHEBI:29105"/>
    </ligand>
</feature>
<evidence type="ECO:0000313" key="15">
    <source>
        <dbReference type="Proteomes" id="UP000192738"/>
    </source>
</evidence>
<organism evidence="14 15">
    <name type="scientific">Sporomusa malonica</name>
    <dbReference type="NCBI Taxonomy" id="112901"/>
    <lineage>
        <taxon>Bacteria</taxon>
        <taxon>Bacillati</taxon>
        <taxon>Bacillota</taxon>
        <taxon>Negativicutes</taxon>
        <taxon>Selenomonadales</taxon>
        <taxon>Sporomusaceae</taxon>
        <taxon>Sporomusa</taxon>
    </lineage>
</organism>
<dbReference type="SUPFAM" id="SSF51556">
    <property type="entry name" value="Metallo-dependent hydrolases"/>
    <property type="match status" value="1"/>
</dbReference>
<dbReference type="EMBL" id="FWXI01000004">
    <property type="protein sequence ID" value="SMC50850.1"/>
    <property type="molecule type" value="Genomic_DNA"/>
</dbReference>
<dbReference type="InterPro" id="IPR006680">
    <property type="entry name" value="Amidohydro-rel"/>
</dbReference>
<feature type="active site" description="Proton donor/acceptor" evidence="10">
    <location>
        <position position="269"/>
    </location>
</feature>
<keyword evidence="15" id="KW-1185">Reference proteome</keyword>
<feature type="binding site" evidence="11">
    <location>
        <begin position="215"/>
        <end position="216"/>
    </location>
    <ligand>
        <name>substrate</name>
    </ligand>
</feature>
<comment type="similarity">
    <text evidence="1 9">Belongs to the metallo-dependent hydrolases superfamily. NagA family.</text>
</comment>
<feature type="binding site" evidence="11">
    <location>
        <position position="246"/>
    </location>
    <ligand>
        <name>substrate</name>
    </ligand>
</feature>
<evidence type="ECO:0000256" key="2">
    <source>
        <dbReference type="ARBA" id="ARBA00011899"/>
    </source>
</evidence>
<protein>
    <recommendedName>
        <fullName evidence="3">N-acetylglucosamine-6-phosphate deacetylase</fullName>
        <ecNumber evidence="2">3.5.1.25</ecNumber>
    </recommendedName>
</protein>
<evidence type="ECO:0000259" key="13">
    <source>
        <dbReference type="Pfam" id="PF01979"/>
    </source>
</evidence>
<evidence type="ECO:0000256" key="5">
    <source>
        <dbReference type="ARBA" id="ARBA00022801"/>
    </source>
</evidence>
<evidence type="ECO:0000256" key="11">
    <source>
        <dbReference type="PIRSR" id="PIRSR038994-2"/>
    </source>
</evidence>
<dbReference type="Pfam" id="PF01979">
    <property type="entry name" value="Amidohydro_1"/>
    <property type="match status" value="1"/>
</dbReference>
<evidence type="ECO:0000256" key="4">
    <source>
        <dbReference type="ARBA" id="ARBA00022723"/>
    </source>
</evidence>
<evidence type="ECO:0000256" key="8">
    <source>
        <dbReference type="ARBA" id="ARBA00060590"/>
    </source>
</evidence>
<dbReference type="GO" id="GO:0006046">
    <property type="term" value="P:N-acetylglucosamine catabolic process"/>
    <property type="evidence" value="ECO:0007669"/>
    <property type="project" value="TreeGrafter"/>
</dbReference>
<dbReference type="PANTHER" id="PTHR11113">
    <property type="entry name" value="N-ACETYLGLUCOSAMINE-6-PHOSPHATE DEACETYLASE"/>
    <property type="match status" value="1"/>
</dbReference>
<dbReference type="InterPro" id="IPR032466">
    <property type="entry name" value="Metal_Hydrolase"/>
</dbReference>
<evidence type="ECO:0000256" key="1">
    <source>
        <dbReference type="ARBA" id="ARBA00010716"/>
    </source>
</evidence>
<dbReference type="PANTHER" id="PTHR11113:SF14">
    <property type="entry name" value="N-ACETYLGLUCOSAMINE-6-PHOSPHATE DEACETYLASE"/>
    <property type="match status" value="1"/>
</dbReference>
<comment type="catalytic activity">
    <reaction evidence="7">
        <text>N-acetyl-D-glucosamine 6-phosphate + H2O = D-glucosamine 6-phosphate + acetate</text>
        <dbReference type="Rhea" id="RHEA:22936"/>
        <dbReference type="ChEBI" id="CHEBI:15377"/>
        <dbReference type="ChEBI" id="CHEBI:30089"/>
        <dbReference type="ChEBI" id="CHEBI:57513"/>
        <dbReference type="ChEBI" id="CHEBI:58725"/>
        <dbReference type="EC" id="3.5.1.25"/>
    </reaction>
</comment>
<dbReference type="STRING" id="112901.SAMN04488500_104131"/>
<keyword evidence="6 9" id="KW-0119">Carbohydrate metabolism</keyword>
<dbReference type="Gene3D" id="3.20.20.140">
    <property type="entry name" value="Metal-dependent hydrolases"/>
    <property type="match status" value="1"/>
</dbReference>
<reference evidence="14 15" key="1">
    <citation type="submission" date="2017-04" db="EMBL/GenBank/DDBJ databases">
        <authorList>
            <person name="Afonso C.L."/>
            <person name="Miller P.J."/>
            <person name="Scott M.A."/>
            <person name="Spackman E."/>
            <person name="Goraichik I."/>
            <person name="Dimitrov K.M."/>
            <person name="Suarez D.L."/>
            <person name="Swayne D.E."/>
        </authorList>
    </citation>
    <scope>NUCLEOTIDE SEQUENCE [LARGE SCALE GENOMIC DNA]</scope>
    <source>
        <strain evidence="14 15">DSM 5090</strain>
    </source>
</reference>
<dbReference type="GO" id="GO:0046872">
    <property type="term" value="F:metal ion binding"/>
    <property type="evidence" value="ECO:0007669"/>
    <property type="project" value="UniProtKB-KW"/>
</dbReference>
<dbReference type="EC" id="3.5.1.25" evidence="2"/>
<feature type="binding site" evidence="12">
    <location>
        <position position="191"/>
    </location>
    <ligand>
        <name>Zn(2+)</name>
        <dbReference type="ChEBI" id="CHEBI:29105"/>
    </ligand>
</feature>
<keyword evidence="5 9" id="KW-0378">Hydrolase</keyword>
<feature type="binding site" evidence="11">
    <location>
        <begin position="302"/>
        <end position="304"/>
    </location>
    <ligand>
        <name>substrate</name>
    </ligand>
</feature>
<dbReference type="PIRSF" id="PIRSF038994">
    <property type="entry name" value="NagA"/>
    <property type="match status" value="1"/>
</dbReference>
<comment type="cofactor">
    <cofactor evidence="12">
        <name>a divalent metal cation</name>
        <dbReference type="ChEBI" id="CHEBI:60240"/>
    </cofactor>
    <text evidence="12">Binds 1 divalent metal cation per subunit.</text>
</comment>
<dbReference type="NCBIfam" id="TIGR00221">
    <property type="entry name" value="nagA"/>
    <property type="match status" value="1"/>
</dbReference>
<dbReference type="InterPro" id="IPR011059">
    <property type="entry name" value="Metal-dep_hydrolase_composite"/>
</dbReference>
<dbReference type="OrthoDB" id="9776488at2"/>
<evidence type="ECO:0000256" key="3">
    <source>
        <dbReference type="ARBA" id="ARBA00018029"/>
    </source>
</evidence>
<dbReference type="GO" id="GO:0008448">
    <property type="term" value="F:N-acetylglucosamine-6-phosphate deacetylase activity"/>
    <property type="evidence" value="ECO:0007669"/>
    <property type="project" value="UniProtKB-EC"/>
</dbReference>
<comment type="pathway">
    <text evidence="8">Amino-sugar metabolism; N-acetylneuraminate degradation; D-fructose 6-phosphate from N-acetylneuraminate: step 4/5.</text>
</comment>
<dbReference type="AlphaFoldDB" id="A0A1W1ZQM9"/>
<proteinExistence type="inferred from homology"/>
<dbReference type="Proteomes" id="UP000192738">
    <property type="component" value="Unassembled WGS sequence"/>
</dbReference>
<sequence length="389" mass="41758">MKAIYNAKIITTLGVLEKHAVVYSDKIIAVVPDTALAAYTLTDRMNAGGHYLAPGFIDLHIHGCAGADTMDEAGNTLEVMSQNLPQTGVTAFLPTTMTMKFELVTAALERVRAKMGHCPGAEILGCHFEGPFINADYKGAQDAQYITTPSFTKIADFADVIKIATIAPELPGSLAFIREAVENNIVVSIGHSAATYEQALAAIAAGTSHVTHMFNAIASSNHRRPGVLGAILDSGVTCELIADNIHVHPASQRLLYRLTGGERLILITDAMRACLMPDGYYELGGQLVNVADSTAQLDNGVIAGSVLTLDKAVANFRKTSGLALHEVVNMVTINPARKLRLENCKGSIVPGNQADMVIFDEAITILETIIKGRTVYRRWTHADCDCQRV</sequence>
<name>A0A1W1ZQM9_9FIRM</name>
<evidence type="ECO:0000256" key="9">
    <source>
        <dbReference type="PIRNR" id="PIRNR038994"/>
    </source>
</evidence>
<evidence type="ECO:0000256" key="10">
    <source>
        <dbReference type="PIRSR" id="PIRSR038994-1"/>
    </source>
</evidence>
<keyword evidence="4 12" id="KW-0479">Metal-binding</keyword>
<dbReference type="CDD" id="cd00854">
    <property type="entry name" value="NagA"/>
    <property type="match status" value="1"/>
</dbReference>
<dbReference type="SUPFAM" id="SSF51338">
    <property type="entry name" value="Composite domain of metallo-dependent hydrolases"/>
    <property type="match status" value="1"/>
</dbReference>
<accession>A0A1W1ZQM9</accession>
<feature type="binding site" evidence="12">
    <location>
        <position position="212"/>
    </location>
    <ligand>
        <name>Zn(2+)</name>
        <dbReference type="ChEBI" id="CHEBI:29105"/>
    </ligand>
</feature>
<evidence type="ECO:0000313" key="14">
    <source>
        <dbReference type="EMBL" id="SMC50850.1"/>
    </source>
</evidence>
<evidence type="ECO:0000256" key="6">
    <source>
        <dbReference type="ARBA" id="ARBA00023277"/>
    </source>
</evidence>
<dbReference type="InterPro" id="IPR003764">
    <property type="entry name" value="GlcNAc_6-P_deAcase"/>
</dbReference>
<evidence type="ECO:0000256" key="12">
    <source>
        <dbReference type="PIRSR" id="PIRSR038994-3"/>
    </source>
</evidence>
<dbReference type="RefSeq" id="WP_084574789.1">
    <property type="nucleotide sequence ID" value="NZ_CP155572.1"/>
</dbReference>
<evidence type="ECO:0000256" key="7">
    <source>
        <dbReference type="ARBA" id="ARBA00047647"/>
    </source>
</evidence>